<keyword evidence="5" id="KW-1185">Reference proteome</keyword>
<dbReference type="PROSITE" id="PS50146">
    <property type="entry name" value="DAGK"/>
    <property type="match status" value="1"/>
</dbReference>
<name>A0ABY7VIL9_9GAMM</name>
<dbReference type="InterPro" id="IPR020422">
    <property type="entry name" value="TYR_PHOSPHATASE_DUAL_dom"/>
</dbReference>
<evidence type="ECO:0000259" key="3">
    <source>
        <dbReference type="PROSITE" id="PS50146"/>
    </source>
</evidence>
<evidence type="ECO:0000313" key="5">
    <source>
        <dbReference type="Proteomes" id="UP001215231"/>
    </source>
</evidence>
<dbReference type="InterPro" id="IPR017438">
    <property type="entry name" value="ATP-NAD_kinase_N"/>
</dbReference>
<keyword evidence="1" id="KW-0812">Transmembrane</keyword>
<dbReference type="InterPro" id="IPR000387">
    <property type="entry name" value="Tyr_Pase_dom"/>
</dbReference>
<keyword evidence="1" id="KW-0472">Membrane</keyword>
<dbReference type="SMART" id="SM00195">
    <property type="entry name" value="DSPc"/>
    <property type="match status" value="1"/>
</dbReference>
<dbReference type="Gene3D" id="3.90.190.10">
    <property type="entry name" value="Protein tyrosine phosphatase superfamily"/>
    <property type="match status" value="1"/>
</dbReference>
<dbReference type="InterPro" id="IPR003595">
    <property type="entry name" value="Tyr_Pase_cat"/>
</dbReference>
<evidence type="ECO:0000259" key="2">
    <source>
        <dbReference type="PROSITE" id="PS50056"/>
    </source>
</evidence>
<dbReference type="Gene3D" id="2.60.200.40">
    <property type="match status" value="1"/>
</dbReference>
<organism evidence="4 5">
    <name type="scientific">Thalassomonas haliotis</name>
    <dbReference type="NCBI Taxonomy" id="485448"/>
    <lineage>
        <taxon>Bacteria</taxon>
        <taxon>Pseudomonadati</taxon>
        <taxon>Pseudomonadota</taxon>
        <taxon>Gammaproteobacteria</taxon>
        <taxon>Alteromonadales</taxon>
        <taxon>Colwelliaceae</taxon>
        <taxon>Thalassomonas</taxon>
    </lineage>
</organism>
<dbReference type="SMART" id="SM00046">
    <property type="entry name" value="DAGKc"/>
    <property type="match status" value="1"/>
</dbReference>
<accession>A0ABY7VIL9</accession>
<keyword evidence="1" id="KW-1133">Transmembrane helix</keyword>
<dbReference type="Pfam" id="PF00782">
    <property type="entry name" value="DSPc"/>
    <property type="match status" value="1"/>
</dbReference>
<dbReference type="Gene3D" id="3.40.50.10330">
    <property type="entry name" value="Probable inorganic polyphosphate/atp-NAD kinase, domain 1"/>
    <property type="match status" value="1"/>
</dbReference>
<reference evidence="4 5" key="1">
    <citation type="journal article" date="2022" name="Mar. Drugs">
        <title>Bioassay-Guided Fractionation Leads to the Detection of Cholic Acid Generated by the Rare Thalassomonas sp.</title>
        <authorList>
            <person name="Pheiffer F."/>
            <person name="Schneider Y.K."/>
            <person name="Hansen E.H."/>
            <person name="Andersen J.H."/>
            <person name="Isaksson J."/>
            <person name="Busche T."/>
            <person name="R C."/>
            <person name="Kalinowski J."/>
            <person name="Zyl L.V."/>
            <person name="Trindade M."/>
        </authorList>
    </citation>
    <scope>NUCLEOTIDE SEQUENCE [LARGE SCALE GENOMIC DNA]</scope>
    <source>
        <strain evidence="4 5">A5K-61T</strain>
    </source>
</reference>
<dbReference type="InterPro" id="IPR016064">
    <property type="entry name" value="NAD/diacylglycerol_kinase_sf"/>
</dbReference>
<sequence>MPIYFYYIALSLSLLVSGVYLESAWSLLCFWISTALAIVSLAYIAEKPSIFRKKADGRIPLPVNILLLPFIAGVHAYNIIAKWSDKRKNIQYIHQIEAGLCVATRLNGRDFLSLENFYVSAIVDMTAEFSALDWSASVLELNYLNVPVLDHQSPKAEELRQAITWIDNHITAQQRVVVHCALGRGRSVFVVAAYLLAKSPELSVREVLENISRIRASAGLNKAQMKRLVKYHRQQQIYINPAAHLIANPASGGGKWPEYKDEVLLQLFKHFKLTIKETTPQVSAEKLTREALTAGAETIIAAGGDGTLREVAQQLVNTDKRFGLLPMGTANALAHNLYGNVSKIIPIETALEHLLSGQVKAIDTALCNDKTVLLLVGIGLEHEMIDYADRQSKDEAGQFAYLEGFWKAYMAGKEHALNVAFNDEQANPLKTTSLVIANAAPFTSILAQGNGAPDFRDGYLDVTWINADKDNSNKFIDLAELITAGLNLRSQNSQENNNIHTRLAETITIESQQPIEYVIDGELFSDERLEIKSNHKSLQVMMKAAGD</sequence>
<evidence type="ECO:0000256" key="1">
    <source>
        <dbReference type="SAM" id="Phobius"/>
    </source>
</evidence>
<dbReference type="PANTHER" id="PTHR30492">
    <property type="entry name" value="METHYLGLYOXAL SYNTHASE"/>
    <property type="match status" value="1"/>
</dbReference>
<gene>
    <name evidence="4" type="ORF">H3N35_03295</name>
</gene>
<proteinExistence type="predicted"/>
<dbReference type="Proteomes" id="UP001215231">
    <property type="component" value="Chromosome"/>
</dbReference>
<dbReference type="SUPFAM" id="SSF111331">
    <property type="entry name" value="NAD kinase/diacylglycerol kinase-like"/>
    <property type="match status" value="1"/>
</dbReference>
<dbReference type="EMBL" id="CP059693">
    <property type="protein sequence ID" value="WDE12522.1"/>
    <property type="molecule type" value="Genomic_DNA"/>
</dbReference>
<evidence type="ECO:0000313" key="4">
    <source>
        <dbReference type="EMBL" id="WDE12522.1"/>
    </source>
</evidence>
<dbReference type="InterPro" id="IPR001206">
    <property type="entry name" value="Diacylglycerol_kinase_cat_dom"/>
</dbReference>
<dbReference type="PROSITE" id="PS50056">
    <property type="entry name" value="TYR_PHOSPHATASE_2"/>
    <property type="match status" value="1"/>
</dbReference>
<dbReference type="InterPro" id="IPR029021">
    <property type="entry name" value="Prot-tyrosine_phosphatase-like"/>
</dbReference>
<feature type="domain" description="DAGKc" evidence="3">
    <location>
        <begin position="238"/>
        <end position="371"/>
    </location>
</feature>
<feature type="domain" description="Tyrosine specific protein phosphatases" evidence="2">
    <location>
        <begin position="157"/>
        <end position="226"/>
    </location>
</feature>
<dbReference type="NCBIfam" id="NF009025">
    <property type="entry name" value="PRK12361.1"/>
    <property type="match status" value="1"/>
</dbReference>
<protein>
    <submittedName>
        <fullName evidence="4">Dual specificity protein phosphatase family protein</fullName>
    </submittedName>
</protein>
<dbReference type="InterPro" id="IPR000340">
    <property type="entry name" value="Dual-sp_phosphatase_cat-dom"/>
</dbReference>
<dbReference type="SUPFAM" id="SSF52799">
    <property type="entry name" value="(Phosphotyrosine protein) phosphatases II"/>
    <property type="match status" value="1"/>
</dbReference>
<dbReference type="SMART" id="SM00404">
    <property type="entry name" value="PTPc_motif"/>
    <property type="match status" value="1"/>
</dbReference>
<feature type="transmembrane region" description="Helical" evidence="1">
    <location>
        <begin position="24"/>
        <end position="45"/>
    </location>
</feature>
<dbReference type="PANTHER" id="PTHR30492:SF0">
    <property type="entry name" value="METHYLGLYOXAL SYNTHASE"/>
    <property type="match status" value="1"/>
</dbReference>
<dbReference type="InterPro" id="IPR004363">
    <property type="entry name" value="Methylgl_synth"/>
</dbReference>
<dbReference type="Pfam" id="PF00781">
    <property type="entry name" value="DAGK_cat"/>
    <property type="match status" value="1"/>
</dbReference>
<dbReference type="RefSeq" id="WP_274052802.1">
    <property type="nucleotide sequence ID" value="NZ_CP059693.1"/>
</dbReference>
<feature type="transmembrane region" description="Helical" evidence="1">
    <location>
        <begin position="57"/>
        <end position="77"/>
    </location>
</feature>